<protein>
    <submittedName>
        <fullName evidence="4">TetR/AcrR family transcriptional regulator</fullName>
    </submittedName>
</protein>
<dbReference type="RefSeq" id="WP_214507813.1">
    <property type="nucleotide sequence ID" value="NZ_JAHEPS010000005.1"/>
</dbReference>
<keyword evidence="5" id="KW-1185">Reference proteome</keyword>
<feature type="DNA-binding region" description="H-T-H motif" evidence="2">
    <location>
        <begin position="45"/>
        <end position="64"/>
    </location>
</feature>
<dbReference type="EMBL" id="JAHEPS010000005">
    <property type="protein sequence ID" value="MBT1445622.1"/>
    <property type="molecule type" value="Genomic_DNA"/>
</dbReference>
<dbReference type="Gene3D" id="1.10.357.10">
    <property type="entry name" value="Tetracycline Repressor, domain 2"/>
    <property type="match status" value="1"/>
</dbReference>
<keyword evidence="1 2" id="KW-0238">DNA-binding</keyword>
<name>A0ABS5V6Z9_9GAMM</name>
<dbReference type="InterPro" id="IPR009057">
    <property type="entry name" value="Homeodomain-like_sf"/>
</dbReference>
<evidence type="ECO:0000256" key="2">
    <source>
        <dbReference type="PROSITE-ProRule" id="PRU00335"/>
    </source>
</evidence>
<dbReference type="SUPFAM" id="SSF46689">
    <property type="entry name" value="Homeodomain-like"/>
    <property type="match status" value="1"/>
</dbReference>
<evidence type="ECO:0000259" key="3">
    <source>
        <dbReference type="PROSITE" id="PS50977"/>
    </source>
</evidence>
<feature type="domain" description="HTH tetR-type" evidence="3">
    <location>
        <begin position="22"/>
        <end position="82"/>
    </location>
</feature>
<accession>A0ABS5V6Z9</accession>
<sequence length="211" mass="24567">MIELPVPDNLQLRKEPKQKRTHALLEQILVCTATLVREQGYQSVNTNSIAQKAGIDVKSLYEFFPNKEAILYRLADQWLLALRRKCQSFDEPEHLDKPWREFFLHVHQSVITESSYADNFISLHGLWDLLPPFSRLDEFHQQFLMKFYLRHFKRFGCKAPLARQKAICTFLLALEDGIGANLAGLSAAQHKSLWALQYDTLCFHLQQILPE</sequence>
<evidence type="ECO:0000256" key="1">
    <source>
        <dbReference type="ARBA" id="ARBA00023125"/>
    </source>
</evidence>
<evidence type="ECO:0000313" key="4">
    <source>
        <dbReference type="EMBL" id="MBT1445622.1"/>
    </source>
</evidence>
<reference evidence="4 5" key="1">
    <citation type="submission" date="2021-05" db="EMBL/GenBank/DDBJ databases">
        <title>Shewanella sp. JM162201.</title>
        <authorList>
            <person name="Xu S."/>
            <person name="Li A."/>
        </authorList>
    </citation>
    <scope>NUCLEOTIDE SEQUENCE [LARGE SCALE GENOMIC DNA]</scope>
    <source>
        <strain evidence="4 5">JM162201</strain>
    </source>
</reference>
<proteinExistence type="predicted"/>
<dbReference type="Proteomes" id="UP001195903">
    <property type="component" value="Unassembled WGS sequence"/>
</dbReference>
<organism evidence="4 5">
    <name type="scientific">Shewanella jiangmenensis</name>
    <dbReference type="NCBI Taxonomy" id="2837387"/>
    <lineage>
        <taxon>Bacteria</taxon>
        <taxon>Pseudomonadati</taxon>
        <taxon>Pseudomonadota</taxon>
        <taxon>Gammaproteobacteria</taxon>
        <taxon>Alteromonadales</taxon>
        <taxon>Shewanellaceae</taxon>
        <taxon>Shewanella</taxon>
    </lineage>
</organism>
<evidence type="ECO:0000313" key="5">
    <source>
        <dbReference type="Proteomes" id="UP001195903"/>
    </source>
</evidence>
<dbReference type="PROSITE" id="PS50977">
    <property type="entry name" value="HTH_TETR_2"/>
    <property type="match status" value="1"/>
</dbReference>
<gene>
    <name evidence="4" type="ORF">KJI95_13955</name>
</gene>
<dbReference type="PANTHER" id="PTHR30055">
    <property type="entry name" value="HTH-TYPE TRANSCRIPTIONAL REGULATOR RUTR"/>
    <property type="match status" value="1"/>
</dbReference>
<dbReference type="InterPro" id="IPR001647">
    <property type="entry name" value="HTH_TetR"/>
</dbReference>
<dbReference type="InterPro" id="IPR050109">
    <property type="entry name" value="HTH-type_TetR-like_transc_reg"/>
</dbReference>
<dbReference type="PRINTS" id="PR00455">
    <property type="entry name" value="HTHTETR"/>
</dbReference>
<dbReference type="Pfam" id="PF00440">
    <property type="entry name" value="TetR_N"/>
    <property type="match status" value="1"/>
</dbReference>
<comment type="caution">
    <text evidence="4">The sequence shown here is derived from an EMBL/GenBank/DDBJ whole genome shotgun (WGS) entry which is preliminary data.</text>
</comment>